<name>A0A7R9G7I7_9CRUS</name>
<dbReference type="OrthoDB" id="6022531at2759"/>
<keyword evidence="3" id="KW-1185">Reference proteome</keyword>
<sequence length="175" mass="19506">MAREHAVDREQNNLQCDCRLDWIYEAYNTTASHFFRENLEQLKCYVAVEYLEDLLPHVALEDPAQAADPRSDHTDRYDDIWVYRTTTFSLGAHVRLLDLDKANLPCPTTHTTGFETETMGKSSTSSQGAKVSSPAPVAVSQTNHPKPKSNAANSAACQFFAIWLAMTLVAATRAL</sequence>
<dbReference type="EMBL" id="OA882040">
    <property type="protein sequence ID" value="CAD7272108.1"/>
    <property type="molecule type" value="Genomic_DNA"/>
</dbReference>
<evidence type="ECO:0000313" key="3">
    <source>
        <dbReference type="Proteomes" id="UP000678499"/>
    </source>
</evidence>
<feature type="region of interest" description="Disordered" evidence="1">
    <location>
        <begin position="111"/>
        <end position="150"/>
    </location>
</feature>
<dbReference type="AlphaFoldDB" id="A0A7R9G7I7"/>
<gene>
    <name evidence="2" type="ORF">NMOB1V02_LOCUS57</name>
</gene>
<feature type="compositionally biased region" description="Polar residues" evidence="1">
    <location>
        <begin position="139"/>
        <end position="150"/>
    </location>
</feature>
<reference evidence="2" key="1">
    <citation type="submission" date="2020-11" db="EMBL/GenBank/DDBJ databases">
        <authorList>
            <person name="Tran Van P."/>
        </authorList>
    </citation>
    <scope>NUCLEOTIDE SEQUENCE</scope>
</reference>
<dbReference type="EMBL" id="CAJPEX010000003">
    <property type="protein sequence ID" value="CAG0912260.1"/>
    <property type="molecule type" value="Genomic_DNA"/>
</dbReference>
<feature type="compositionally biased region" description="Polar residues" evidence="1">
    <location>
        <begin position="119"/>
        <end position="130"/>
    </location>
</feature>
<organism evidence="2">
    <name type="scientific">Notodromas monacha</name>
    <dbReference type="NCBI Taxonomy" id="399045"/>
    <lineage>
        <taxon>Eukaryota</taxon>
        <taxon>Metazoa</taxon>
        <taxon>Ecdysozoa</taxon>
        <taxon>Arthropoda</taxon>
        <taxon>Crustacea</taxon>
        <taxon>Oligostraca</taxon>
        <taxon>Ostracoda</taxon>
        <taxon>Podocopa</taxon>
        <taxon>Podocopida</taxon>
        <taxon>Cypridocopina</taxon>
        <taxon>Cypridoidea</taxon>
        <taxon>Cyprididae</taxon>
        <taxon>Notodromas</taxon>
    </lineage>
</organism>
<evidence type="ECO:0000256" key="1">
    <source>
        <dbReference type="SAM" id="MobiDB-lite"/>
    </source>
</evidence>
<dbReference type="Proteomes" id="UP000678499">
    <property type="component" value="Unassembled WGS sequence"/>
</dbReference>
<accession>A0A7R9G7I7</accession>
<protein>
    <submittedName>
        <fullName evidence="2">Uncharacterized protein</fullName>
    </submittedName>
</protein>
<proteinExistence type="predicted"/>
<evidence type="ECO:0000313" key="2">
    <source>
        <dbReference type="EMBL" id="CAD7272108.1"/>
    </source>
</evidence>